<evidence type="ECO:0000256" key="1">
    <source>
        <dbReference type="SAM" id="Phobius"/>
    </source>
</evidence>
<evidence type="ECO:0000313" key="2">
    <source>
        <dbReference type="EMBL" id="KHT52862.1"/>
    </source>
</evidence>
<feature type="transmembrane region" description="Helical" evidence="1">
    <location>
        <begin position="132"/>
        <end position="151"/>
    </location>
</feature>
<reference evidence="2 3" key="1">
    <citation type="submission" date="2014-12" db="EMBL/GenBank/DDBJ databases">
        <title>Genome sequencing of Alteromonas marina AD001.</title>
        <authorList>
            <person name="Adrian T.G.S."/>
            <person name="Chan K.G."/>
        </authorList>
    </citation>
    <scope>NUCLEOTIDE SEQUENCE [LARGE SCALE GENOMIC DNA]</scope>
    <source>
        <strain evidence="2 3">AD001</strain>
    </source>
</reference>
<keyword evidence="3" id="KW-1185">Reference proteome</keyword>
<dbReference type="EMBL" id="JWLW01000015">
    <property type="protein sequence ID" value="KHT52862.1"/>
    <property type="molecule type" value="Genomic_DNA"/>
</dbReference>
<keyword evidence="1" id="KW-0812">Transmembrane</keyword>
<protein>
    <submittedName>
        <fullName evidence="2">Uncharacterized protein</fullName>
    </submittedName>
</protein>
<organism evidence="2 3">
    <name type="scientific">Alteromonas marina</name>
    <dbReference type="NCBI Taxonomy" id="203795"/>
    <lineage>
        <taxon>Bacteria</taxon>
        <taxon>Pseudomonadati</taxon>
        <taxon>Pseudomonadota</taxon>
        <taxon>Gammaproteobacteria</taxon>
        <taxon>Alteromonadales</taxon>
        <taxon>Alteromonadaceae</taxon>
        <taxon>Alteromonas/Salinimonas group</taxon>
        <taxon>Alteromonas</taxon>
    </lineage>
</organism>
<dbReference type="Proteomes" id="UP000031197">
    <property type="component" value="Unassembled WGS sequence"/>
</dbReference>
<feature type="transmembrane region" description="Helical" evidence="1">
    <location>
        <begin position="12"/>
        <end position="38"/>
    </location>
</feature>
<gene>
    <name evidence="2" type="ORF">RJ41_09460</name>
</gene>
<evidence type="ECO:0000313" key="3">
    <source>
        <dbReference type="Proteomes" id="UP000031197"/>
    </source>
</evidence>
<comment type="caution">
    <text evidence="2">The sequence shown here is derived from an EMBL/GenBank/DDBJ whole genome shotgun (WGS) entry which is preliminary data.</text>
</comment>
<feature type="transmembrane region" description="Helical" evidence="1">
    <location>
        <begin position="98"/>
        <end position="120"/>
    </location>
</feature>
<dbReference type="AlphaFoldDB" id="A0A0B3Z4S7"/>
<keyword evidence="1" id="KW-1133">Transmembrane helix</keyword>
<keyword evidence="1" id="KW-0472">Membrane</keyword>
<name>A0A0B3Z4S7_9ALTE</name>
<proteinExistence type="predicted"/>
<accession>A0A0B3Z4S7</accession>
<feature type="transmembrane region" description="Helical" evidence="1">
    <location>
        <begin position="58"/>
        <end position="77"/>
    </location>
</feature>
<dbReference type="RefSeq" id="WP_039219788.1">
    <property type="nucleotide sequence ID" value="NZ_JWLW01000015.1"/>
</dbReference>
<sequence>MKNLTRRAIFHFVPSWAVGFLLASVFHSTSVLMALVGINVELNVNDWLSMLWQDALGLLPSYGVIIAITLLLAFLTTHFAIKRFNFNNVNTDMHSKRLILFALAGGLSFLLMLLAMQPILNVTLIAGARSTLGLLAQCTAGMCAGAVYSKLSNSFNNY</sequence>